<dbReference type="EMBL" id="LAZR01002389">
    <property type="protein sequence ID" value="KKN30653.1"/>
    <property type="molecule type" value="Genomic_DNA"/>
</dbReference>
<comment type="caution">
    <text evidence="2">The sequence shown here is derived from an EMBL/GenBank/DDBJ whole genome shotgun (WGS) entry which is preliminary data.</text>
</comment>
<evidence type="ECO:0000313" key="2">
    <source>
        <dbReference type="EMBL" id="KKN30653.1"/>
    </source>
</evidence>
<accession>A0A0F9SMV8</accession>
<gene>
    <name evidence="2" type="ORF">LCGC14_0831620</name>
</gene>
<organism evidence="2">
    <name type="scientific">marine sediment metagenome</name>
    <dbReference type="NCBI Taxonomy" id="412755"/>
    <lineage>
        <taxon>unclassified sequences</taxon>
        <taxon>metagenomes</taxon>
        <taxon>ecological metagenomes</taxon>
    </lineage>
</organism>
<evidence type="ECO:0000256" key="1">
    <source>
        <dbReference type="SAM" id="MobiDB-lite"/>
    </source>
</evidence>
<protein>
    <submittedName>
        <fullName evidence="2">Uncharacterized protein</fullName>
    </submittedName>
</protein>
<proteinExistence type="predicted"/>
<reference evidence="2" key="1">
    <citation type="journal article" date="2015" name="Nature">
        <title>Complex archaea that bridge the gap between prokaryotes and eukaryotes.</title>
        <authorList>
            <person name="Spang A."/>
            <person name="Saw J.H."/>
            <person name="Jorgensen S.L."/>
            <person name="Zaremba-Niedzwiedzka K."/>
            <person name="Martijn J."/>
            <person name="Lind A.E."/>
            <person name="van Eijk R."/>
            <person name="Schleper C."/>
            <person name="Guy L."/>
            <person name="Ettema T.J."/>
        </authorList>
    </citation>
    <scope>NUCLEOTIDE SEQUENCE</scope>
</reference>
<dbReference type="AlphaFoldDB" id="A0A0F9SMV8"/>
<name>A0A0F9SMV8_9ZZZZ</name>
<feature type="region of interest" description="Disordered" evidence="1">
    <location>
        <begin position="1"/>
        <end position="29"/>
    </location>
</feature>
<sequence length="172" mass="18669">MSKKESNPGPSFKRPPAPPRPPERTGRDKDLCKTCGGKCENGAEGVVTCPECSTREPDKAEAIDCDECGGAGWYDTTNDELPSREWCPSCLAIHDAMVAIFNISSDVGQLCSMERPEITKVLRELANGSRSAGKAEGHRERNAKLESIAREAVFSSSEWVEKQLLWALKGGG</sequence>